<name>A0A397JLZ8_9GLOM</name>
<dbReference type="PROSITE" id="PS50011">
    <property type="entry name" value="PROTEIN_KINASE_DOM"/>
    <property type="match status" value="1"/>
</dbReference>
<dbReference type="Pfam" id="PF08238">
    <property type="entry name" value="Sel1"/>
    <property type="match status" value="7"/>
</dbReference>
<reference evidence="2 3" key="1">
    <citation type="submission" date="2018-08" db="EMBL/GenBank/DDBJ databases">
        <title>Genome and evolution of the arbuscular mycorrhizal fungus Diversispora epigaea (formerly Glomus versiforme) and its bacterial endosymbionts.</title>
        <authorList>
            <person name="Sun X."/>
            <person name="Fei Z."/>
            <person name="Harrison M."/>
        </authorList>
    </citation>
    <scope>NUCLEOTIDE SEQUENCE [LARGE SCALE GENOMIC DNA]</scope>
    <source>
        <strain evidence="2 3">IT104</strain>
    </source>
</reference>
<dbReference type="InterPro" id="IPR011009">
    <property type="entry name" value="Kinase-like_dom_sf"/>
</dbReference>
<dbReference type="SMART" id="SM00671">
    <property type="entry name" value="SEL1"/>
    <property type="match status" value="7"/>
</dbReference>
<dbReference type="GO" id="GO:0004672">
    <property type="term" value="F:protein kinase activity"/>
    <property type="evidence" value="ECO:0007669"/>
    <property type="project" value="InterPro"/>
</dbReference>
<dbReference type="Pfam" id="PF07714">
    <property type="entry name" value="PK_Tyr_Ser-Thr"/>
    <property type="match status" value="1"/>
</dbReference>
<dbReference type="PANTHER" id="PTHR43628:SF1">
    <property type="entry name" value="CHITIN SYNTHASE REGULATORY FACTOR 2-RELATED"/>
    <property type="match status" value="1"/>
</dbReference>
<dbReference type="InterPro" id="IPR052945">
    <property type="entry name" value="Mitotic_Regulator"/>
</dbReference>
<sequence>MSQEKKNEKEWMNNLIIPFQKENIPFYRYSEFENVKLITKNVYKATFKASQKTVALKNLYLNDNDKFTPDNLIYENLAKKIKRHRKLEIHDENTNNYMMILEYVSKGSLRQYLKTDFQKMDWNANLNLAKQIANALMHLHSNDIIHGSFNSENILIHNGIVKLNVFGLIKINSDSLSFLTNNLGPIQYMDWDSSTRKREMAIPAIPHKYKEIYTDCWKHNGNSRPDISQVIKNLSEIIISDTSVEFETPQPYNAMDVELENLNIQNEEPEIKPNPPFVDFTTTEVNVFIHDLHEFLIYLFNRQCRTIRSIMIKNYIRERKKNPVKILYEMIRHPSYYWFTSLIGFFYQYGVGTVVDNQMAFKFFSLAVNQIIDTFSSNSSHLRKLYNNNKKIGIFSLAFMYLTGLGVEEDTKKAFRIYQELANKGFLTAVHNVAYCYEKGLGVKVNAEKAFETYLKSAEKGCPHSQIKVGDCYHYGTLITKDQVKGFQWFLKCALAGNINAMVSVGYGYGYENGIGVSKDKKEAFKWYLKAAEKEHDTAQHNLGCYYYYYRDYKNAFEWFKKAAENDDVYSQYNLGKFFYEGSGIKKDIVKAIFWLNKAKENANIDADRLLNEIIRNRMMQ</sequence>
<feature type="domain" description="Protein kinase" evidence="1">
    <location>
        <begin position="32"/>
        <end position="336"/>
    </location>
</feature>
<keyword evidence="3" id="KW-1185">Reference proteome</keyword>
<evidence type="ECO:0000313" key="3">
    <source>
        <dbReference type="Proteomes" id="UP000266861"/>
    </source>
</evidence>
<dbReference type="Gene3D" id="1.25.40.10">
    <property type="entry name" value="Tetratricopeptide repeat domain"/>
    <property type="match status" value="1"/>
</dbReference>
<dbReference type="InterPro" id="IPR011990">
    <property type="entry name" value="TPR-like_helical_dom_sf"/>
</dbReference>
<dbReference type="EMBL" id="PQFF01000013">
    <property type="protein sequence ID" value="RHZ89385.1"/>
    <property type="molecule type" value="Genomic_DNA"/>
</dbReference>
<accession>A0A397JLZ8</accession>
<dbReference type="AlphaFoldDB" id="A0A397JLZ8"/>
<comment type="caution">
    <text evidence="2">The sequence shown here is derived from an EMBL/GenBank/DDBJ whole genome shotgun (WGS) entry which is preliminary data.</text>
</comment>
<dbReference type="STRING" id="1348612.A0A397JLZ8"/>
<organism evidence="2 3">
    <name type="scientific">Diversispora epigaea</name>
    <dbReference type="NCBI Taxonomy" id="1348612"/>
    <lineage>
        <taxon>Eukaryota</taxon>
        <taxon>Fungi</taxon>
        <taxon>Fungi incertae sedis</taxon>
        <taxon>Mucoromycota</taxon>
        <taxon>Glomeromycotina</taxon>
        <taxon>Glomeromycetes</taxon>
        <taxon>Diversisporales</taxon>
        <taxon>Diversisporaceae</taxon>
        <taxon>Diversispora</taxon>
    </lineage>
</organism>
<proteinExistence type="predicted"/>
<dbReference type="OrthoDB" id="2425131at2759"/>
<dbReference type="InterPro" id="IPR000719">
    <property type="entry name" value="Prot_kinase_dom"/>
</dbReference>
<evidence type="ECO:0000259" key="1">
    <source>
        <dbReference type="PROSITE" id="PS50011"/>
    </source>
</evidence>
<dbReference type="Proteomes" id="UP000266861">
    <property type="component" value="Unassembled WGS sequence"/>
</dbReference>
<protein>
    <recommendedName>
        <fullName evidence="1">Protein kinase domain-containing protein</fullName>
    </recommendedName>
</protein>
<dbReference type="SUPFAM" id="SSF56112">
    <property type="entry name" value="Protein kinase-like (PK-like)"/>
    <property type="match status" value="1"/>
</dbReference>
<dbReference type="GO" id="GO:0005524">
    <property type="term" value="F:ATP binding"/>
    <property type="evidence" value="ECO:0007669"/>
    <property type="project" value="InterPro"/>
</dbReference>
<dbReference type="InterPro" id="IPR001245">
    <property type="entry name" value="Ser-Thr/Tyr_kinase_cat_dom"/>
</dbReference>
<dbReference type="InterPro" id="IPR006597">
    <property type="entry name" value="Sel1-like"/>
</dbReference>
<dbReference type="PANTHER" id="PTHR43628">
    <property type="entry name" value="ACTIVATOR OF C KINASE PROTEIN 1-RELATED"/>
    <property type="match status" value="1"/>
</dbReference>
<dbReference type="SUPFAM" id="SSF81901">
    <property type="entry name" value="HCP-like"/>
    <property type="match status" value="2"/>
</dbReference>
<gene>
    <name evidence="2" type="ORF">Glove_15g12</name>
</gene>
<evidence type="ECO:0000313" key="2">
    <source>
        <dbReference type="EMBL" id="RHZ89385.1"/>
    </source>
</evidence>
<dbReference type="Gene3D" id="1.10.510.10">
    <property type="entry name" value="Transferase(Phosphotransferase) domain 1"/>
    <property type="match status" value="1"/>
</dbReference>